<dbReference type="InterPro" id="IPR052019">
    <property type="entry name" value="F420H2_bilvrd_red/Heme_oxyg"/>
</dbReference>
<accession>A0A382FCN9</accession>
<evidence type="ECO:0000256" key="1">
    <source>
        <dbReference type="ARBA" id="ARBA00023002"/>
    </source>
</evidence>
<evidence type="ECO:0008006" key="3">
    <source>
        <dbReference type="Google" id="ProtNLM"/>
    </source>
</evidence>
<keyword evidence="1" id="KW-0560">Oxidoreductase</keyword>
<dbReference type="Gene3D" id="2.30.110.10">
    <property type="entry name" value="Electron Transport, Fmn-binding Protein, Chain A"/>
    <property type="match status" value="1"/>
</dbReference>
<name>A0A382FCN9_9ZZZZ</name>
<dbReference type="GO" id="GO:0070967">
    <property type="term" value="F:coenzyme F420 binding"/>
    <property type="evidence" value="ECO:0007669"/>
    <property type="project" value="TreeGrafter"/>
</dbReference>
<feature type="non-terminal residue" evidence="2">
    <location>
        <position position="1"/>
    </location>
</feature>
<dbReference type="InterPro" id="IPR012349">
    <property type="entry name" value="Split_barrel_FMN-bd"/>
</dbReference>
<evidence type="ECO:0000313" key="2">
    <source>
        <dbReference type="EMBL" id="SVB59983.1"/>
    </source>
</evidence>
<dbReference type="GO" id="GO:0005829">
    <property type="term" value="C:cytosol"/>
    <property type="evidence" value="ECO:0007669"/>
    <property type="project" value="TreeGrafter"/>
</dbReference>
<sequence>VEIKKMISNQEQYINLSTRKRDGSFVNTPVWFAREGETNNYYIFSMKNAGKIKRIRNFSDVKVASCTGLGKLKSDWMDAKAELINKPEKIKFSFSVLRSKYGFRFRISDFFSKIFGRYHKRQIVKFSINDE</sequence>
<protein>
    <recommendedName>
        <fullName evidence="3">Pyridoxamine 5'-phosphate oxidase putative domain-containing protein</fullName>
    </recommendedName>
</protein>
<dbReference type="PANTHER" id="PTHR35176">
    <property type="entry name" value="HEME OXYGENASE HI_0854-RELATED"/>
    <property type="match status" value="1"/>
</dbReference>
<reference evidence="2" key="1">
    <citation type="submission" date="2018-05" db="EMBL/GenBank/DDBJ databases">
        <authorList>
            <person name="Lanie J.A."/>
            <person name="Ng W.-L."/>
            <person name="Kazmierczak K.M."/>
            <person name="Andrzejewski T.M."/>
            <person name="Davidsen T.M."/>
            <person name="Wayne K.J."/>
            <person name="Tettelin H."/>
            <person name="Glass J.I."/>
            <person name="Rusch D."/>
            <person name="Podicherti R."/>
            <person name="Tsui H.-C.T."/>
            <person name="Winkler M.E."/>
        </authorList>
    </citation>
    <scope>NUCLEOTIDE SEQUENCE</scope>
</reference>
<dbReference type="PANTHER" id="PTHR35176:SF11">
    <property type="entry name" value="PYRIDOXAMINE 5'-PHOSPHATE OXIDASE FAMILY PROTEIN"/>
    <property type="match status" value="1"/>
</dbReference>
<proteinExistence type="predicted"/>
<dbReference type="SUPFAM" id="SSF50475">
    <property type="entry name" value="FMN-binding split barrel"/>
    <property type="match status" value="1"/>
</dbReference>
<dbReference type="GO" id="GO:0016627">
    <property type="term" value="F:oxidoreductase activity, acting on the CH-CH group of donors"/>
    <property type="evidence" value="ECO:0007669"/>
    <property type="project" value="TreeGrafter"/>
</dbReference>
<dbReference type="AlphaFoldDB" id="A0A382FCN9"/>
<dbReference type="EMBL" id="UINC01048890">
    <property type="protein sequence ID" value="SVB59983.1"/>
    <property type="molecule type" value="Genomic_DNA"/>
</dbReference>
<organism evidence="2">
    <name type="scientific">marine metagenome</name>
    <dbReference type="NCBI Taxonomy" id="408172"/>
    <lineage>
        <taxon>unclassified sequences</taxon>
        <taxon>metagenomes</taxon>
        <taxon>ecological metagenomes</taxon>
    </lineage>
</organism>
<gene>
    <name evidence="2" type="ORF">METZ01_LOCUS212837</name>
</gene>